<dbReference type="InterPro" id="IPR036291">
    <property type="entry name" value="NAD(P)-bd_dom_sf"/>
</dbReference>
<name>A5G0R4_ACICJ</name>
<dbReference type="HOGENOM" id="CLU_007383_6_1_5"/>
<dbReference type="STRING" id="349163.Acry_2251"/>
<gene>
    <name evidence="2" type="ordered locus">Acry_2251</name>
</gene>
<evidence type="ECO:0000313" key="2">
    <source>
        <dbReference type="EMBL" id="ABQ31446.1"/>
    </source>
</evidence>
<dbReference type="eggNOG" id="COG0451">
    <property type="taxonomic scope" value="Bacteria"/>
</dbReference>
<evidence type="ECO:0000313" key="3">
    <source>
        <dbReference type="Proteomes" id="UP000000245"/>
    </source>
</evidence>
<dbReference type="Pfam" id="PF01370">
    <property type="entry name" value="Epimerase"/>
    <property type="match status" value="1"/>
</dbReference>
<dbReference type="RefSeq" id="WP_012039910.1">
    <property type="nucleotide sequence ID" value="NC_009484.1"/>
</dbReference>
<protein>
    <submittedName>
        <fullName evidence="2">NAD-dependent epimerase/dehydratase</fullName>
    </submittedName>
</protein>
<sequence length="310" mass="31479">MSERTVLVSGAAGFIGRAVTARLALSGAEVVVALRRARAVPGAARAVDAGDLAAPAPALVNAMRGVGAVVHAAGLAHRTGVDPAALAAANVTAARRVAEAAVARGVPRLVLVSSAAVFGKRRDEMFDEISAPRPDDAYAASKLEGEAAVRAAVAGSATRLVIVRPCAVIGPGCAGNIPRLVRLIRRGLPLPFGAISNARSFIAVNDLALLIERAVSAEDPPDCVIGAHPEPVSTTGLIRALGRGLGRRVTLLPFPPSWLGAAARMAGQGESWRSFAGSFHADVALARDSLGFSASTPVPTALEATASALR</sequence>
<dbReference type="PANTHER" id="PTHR43245">
    <property type="entry name" value="BIFUNCTIONAL POLYMYXIN RESISTANCE PROTEIN ARNA"/>
    <property type="match status" value="1"/>
</dbReference>
<evidence type="ECO:0000259" key="1">
    <source>
        <dbReference type="Pfam" id="PF01370"/>
    </source>
</evidence>
<accession>A5G0R4</accession>
<dbReference type="Gene3D" id="3.40.50.720">
    <property type="entry name" value="NAD(P)-binding Rossmann-like Domain"/>
    <property type="match status" value="1"/>
</dbReference>
<dbReference type="KEGG" id="acr:Acry_2251"/>
<dbReference type="PANTHER" id="PTHR43245:SF58">
    <property type="entry name" value="BLL5923 PROTEIN"/>
    <property type="match status" value="1"/>
</dbReference>
<dbReference type="InterPro" id="IPR050177">
    <property type="entry name" value="Lipid_A_modif_metabolic_enz"/>
</dbReference>
<proteinExistence type="predicted"/>
<reference evidence="2 3" key="1">
    <citation type="submission" date="2007-05" db="EMBL/GenBank/DDBJ databases">
        <title>Complete sequence of chromosome of Acidiphilium cryptum JF-5.</title>
        <authorList>
            <consortium name="US DOE Joint Genome Institute"/>
            <person name="Copeland A."/>
            <person name="Lucas S."/>
            <person name="Lapidus A."/>
            <person name="Barry K."/>
            <person name="Detter J.C."/>
            <person name="Glavina del Rio T."/>
            <person name="Hammon N."/>
            <person name="Israni S."/>
            <person name="Dalin E."/>
            <person name="Tice H."/>
            <person name="Pitluck S."/>
            <person name="Sims D."/>
            <person name="Brettin T."/>
            <person name="Bruce D."/>
            <person name="Han C."/>
            <person name="Schmutz J."/>
            <person name="Larimer F."/>
            <person name="Land M."/>
            <person name="Hauser L."/>
            <person name="Kyrpides N."/>
            <person name="Kim E."/>
            <person name="Magnuson T."/>
            <person name="Richardson P."/>
        </authorList>
    </citation>
    <scope>NUCLEOTIDE SEQUENCE [LARGE SCALE GENOMIC DNA]</scope>
    <source>
        <strain evidence="2 3">JF-5</strain>
    </source>
</reference>
<organism evidence="2 3">
    <name type="scientific">Acidiphilium cryptum (strain JF-5)</name>
    <dbReference type="NCBI Taxonomy" id="349163"/>
    <lineage>
        <taxon>Bacteria</taxon>
        <taxon>Pseudomonadati</taxon>
        <taxon>Pseudomonadota</taxon>
        <taxon>Alphaproteobacteria</taxon>
        <taxon>Acetobacterales</taxon>
        <taxon>Acidocellaceae</taxon>
        <taxon>Acidiphilium</taxon>
    </lineage>
</organism>
<feature type="domain" description="NAD-dependent epimerase/dehydratase" evidence="1">
    <location>
        <begin position="6"/>
        <end position="222"/>
    </location>
</feature>
<dbReference type="EMBL" id="CP000697">
    <property type="protein sequence ID" value="ABQ31446.1"/>
    <property type="molecule type" value="Genomic_DNA"/>
</dbReference>
<dbReference type="SUPFAM" id="SSF51735">
    <property type="entry name" value="NAD(P)-binding Rossmann-fold domains"/>
    <property type="match status" value="1"/>
</dbReference>
<dbReference type="Proteomes" id="UP000000245">
    <property type="component" value="Chromosome"/>
</dbReference>
<dbReference type="InterPro" id="IPR001509">
    <property type="entry name" value="Epimerase_deHydtase"/>
</dbReference>
<dbReference type="AlphaFoldDB" id="A5G0R4"/>
<keyword evidence="3" id="KW-1185">Reference proteome</keyword>